<dbReference type="PANTHER" id="PTHR45036">
    <property type="entry name" value="METHYLTRANSFERASE LIKE 7B"/>
    <property type="match status" value="1"/>
</dbReference>
<dbReference type="EC" id="2.1.1.-" evidence="1"/>
<evidence type="ECO:0000313" key="2">
    <source>
        <dbReference type="Proteomes" id="UP000005143"/>
    </source>
</evidence>
<gene>
    <name evidence="1" type="ORF">PAI11_15910</name>
</gene>
<reference evidence="1 2" key="1">
    <citation type="journal article" date="2013" name="Biodegradation">
        <title>Quantitative proteomic analysis of ibuprofen-degrading Patulibacter sp. strain I11.</title>
        <authorList>
            <person name="Almeida B."/>
            <person name="Kjeldal H."/>
            <person name="Lolas I."/>
            <person name="Knudsen A.D."/>
            <person name="Carvalho G."/>
            <person name="Nielsen K.L."/>
            <person name="Barreto Crespo M.T."/>
            <person name="Stensballe A."/>
            <person name="Nielsen J.L."/>
        </authorList>
    </citation>
    <scope>NUCLEOTIDE SEQUENCE [LARGE SCALE GENOMIC DNA]</scope>
    <source>
        <strain evidence="1 2">I11</strain>
    </source>
</reference>
<name>H0E464_9ACTN</name>
<sequence>MPTVEHPLFSRVWSWAMRHEPRDVVRARGELLQGLSGRVLEVGAGTGSNFAHYPETVTEIVAIEPDRLLREEATVVAAARETAVPGTRIHVRDGTFEALPADAAGPFDAVVCSLVLCSVADVPGSLASAYAALRPGGQLRYYEHVATDGWLGGLQRTVDATFWPRAFGGCHTHRDTVGAIDRAGFERIQHRDIRGAPRWAPVPISPLALGIAQRPA</sequence>
<accession>H0E464</accession>
<dbReference type="AlphaFoldDB" id="H0E464"/>
<evidence type="ECO:0000313" key="1">
    <source>
        <dbReference type="EMBL" id="EHN11531.1"/>
    </source>
</evidence>
<organism evidence="1 2">
    <name type="scientific">Patulibacter medicamentivorans</name>
    <dbReference type="NCBI Taxonomy" id="1097667"/>
    <lineage>
        <taxon>Bacteria</taxon>
        <taxon>Bacillati</taxon>
        <taxon>Actinomycetota</taxon>
        <taxon>Thermoleophilia</taxon>
        <taxon>Solirubrobacterales</taxon>
        <taxon>Patulibacteraceae</taxon>
        <taxon>Patulibacter</taxon>
    </lineage>
</organism>
<protein>
    <submittedName>
        <fullName evidence="1">Methyltransferase</fullName>
        <ecNumber evidence="1">2.1.1.-</ecNumber>
    </submittedName>
</protein>
<dbReference type="Gene3D" id="3.40.50.150">
    <property type="entry name" value="Vaccinia Virus protein VP39"/>
    <property type="match status" value="1"/>
</dbReference>
<dbReference type="SUPFAM" id="SSF53335">
    <property type="entry name" value="S-adenosyl-L-methionine-dependent methyltransferases"/>
    <property type="match status" value="1"/>
</dbReference>
<dbReference type="GO" id="GO:0032259">
    <property type="term" value="P:methylation"/>
    <property type="evidence" value="ECO:0007669"/>
    <property type="project" value="UniProtKB-KW"/>
</dbReference>
<comment type="caution">
    <text evidence="1">The sequence shown here is derived from an EMBL/GenBank/DDBJ whole genome shotgun (WGS) entry which is preliminary data.</text>
</comment>
<keyword evidence="2" id="KW-1185">Reference proteome</keyword>
<dbReference type="InterPro" id="IPR029063">
    <property type="entry name" value="SAM-dependent_MTases_sf"/>
</dbReference>
<dbReference type="Proteomes" id="UP000005143">
    <property type="component" value="Unassembled WGS sequence"/>
</dbReference>
<dbReference type="PATRIC" id="fig|1097667.3.peg.1578"/>
<keyword evidence="1" id="KW-0808">Transferase</keyword>
<proteinExistence type="predicted"/>
<keyword evidence="1" id="KW-0489">Methyltransferase</keyword>
<dbReference type="EMBL" id="AGUD01000096">
    <property type="protein sequence ID" value="EHN11531.1"/>
    <property type="molecule type" value="Genomic_DNA"/>
</dbReference>
<dbReference type="GO" id="GO:0008168">
    <property type="term" value="F:methyltransferase activity"/>
    <property type="evidence" value="ECO:0007669"/>
    <property type="project" value="UniProtKB-KW"/>
</dbReference>
<dbReference type="Pfam" id="PF13489">
    <property type="entry name" value="Methyltransf_23"/>
    <property type="match status" value="1"/>
</dbReference>
<dbReference type="InterPro" id="IPR052356">
    <property type="entry name" value="Thiol_S-MT"/>
</dbReference>
<dbReference type="RefSeq" id="WP_007573008.1">
    <property type="nucleotide sequence ID" value="NZ_AGUD01000096.1"/>
</dbReference>
<dbReference type="OrthoDB" id="65624at2"/>
<dbReference type="CDD" id="cd02440">
    <property type="entry name" value="AdoMet_MTases"/>
    <property type="match status" value="1"/>
</dbReference>
<dbReference type="PANTHER" id="PTHR45036:SF1">
    <property type="entry name" value="METHYLTRANSFERASE LIKE 7A"/>
    <property type="match status" value="1"/>
</dbReference>